<dbReference type="Gene3D" id="3.10.10.10">
    <property type="entry name" value="HIV Type 1 Reverse Transcriptase, subunit A, domain 1"/>
    <property type="match status" value="1"/>
</dbReference>
<proteinExistence type="predicted"/>
<evidence type="ECO:0000313" key="2">
    <source>
        <dbReference type="EMBL" id="KAH0773626.1"/>
    </source>
</evidence>
<name>A0ABQ7VZY0_SOLTU</name>
<comment type="caution">
    <text evidence="2">The sequence shown here is derived from an EMBL/GenBank/DDBJ whole genome shotgun (WGS) entry which is preliminary data.</text>
</comment>
<reference evidence="2 3" key="1">
    <citation type="journal article" date="2021" name="bioRxiv">
        <title>Chromosome-scale and haplotype-resolved genome assembly of a tetraploid potato cultivar.</title>
        <authorList>
            <person name="Sun H."/>
            <person name="Jiao W.-B."/>
            <person name="Krause K."/>
            <person name="Campoy J.A."/>
            <person name="Goel M."/>
            <person name="Folz-Donahue K."/>
            <person name="Kukat C."/>
            <person name="Huettel B."/>
            <person name="Schneeberger K."/>
        </authorList>
    </citation>
    <scope>NUCLEOTIDE SEQUENCE [LARGE SCALE GENOMIC DNA]</scope>
    <source>
        <strain evidence="2">SolTubOtavaFocal</strain>
        <tissue evidence="2">Leaves</tissue>
    </source>
</reference>
<evidence type="ECO:0000313" key="3">
    <source>
        <dbReference type="Proteomes" id="UP000826656"/>
    </source>
</evidence>
<gene>
    <name evidence="2" type="ORF">KY290_010763</name>
</gene>
<dbReference type="SUPFAM" id="SSF56672">
    <property type="entry name" value="DNA/RNA polymerases"/>
    <property type="match status" value="1"/>
</dbReference>
<dbReference type="Gene3D" id="3.30.70.270">
    <property type="match status" value="2"/>
</dbReference>
<keyword evidence="1" id="KW-0472">Membrane</keyword>
<dbReference type="EMBL" id="JAIVGD010000005">
    <property type="protein sequence ID" value="KAH0773626.1"/>
    <property type="molecule type" value="Genomic_DNA"/>
</dbReference>
<evidence type="ECO:0000256" key="1">
    <source>
        <dbReference type="SAM" id="Phobius"/>
    </source>
</evidence>
<dbReference type="InterPro" id="IPR043128">
    <property type="entry name" value="Rev_trsase/Diguanyl_cyclase"/>
</dbReference>
<sequence length="133" mass="14886">MTFRTRYGHYEFLVMSFGLKNAPIAFMSLMNGILGRPKLYAKSSKCEFLLTSIAFLGHVVSREGVMVDPQKIEAVKNWVRPNCKGGTFEWTDKCEESFQKLKTLLTITTILALPVEGLGAVLMQDKTVIAYAS</sequence>
<keyword evidence="1" id="KW-0812">Transmembrane</keyword>
<keyword evidence="3" id="KW-1185">Reference proteome</keyword>
<feature type="transmembrane region" description="Helical" evidence="1">
    <location>
        <begin position="12"/>
        <end position="34"/>
    </location>
</feature>
<dbReference type="PANTHER" id="PTHR37984">
    <property type="entry name" value="PROTEIN CBG26694"/>
    <property type="match status" value="1"/>
</dbReference>
<dbReference type="InterPro" id="IPR050951">
    <property type="entry name" value="Retrovirus_Pol_polyprotein"/>
</dbReference>
<evidence type="ECO:0008006" key="4">
    <source>
        <dbReference type="Google" id="ProtNLM"/>
    </source>
</evidence>
<dbReference type="Proteomes" id="UP000826656">
    <property type="component" value="Unassembled WGS sequence"/>
</dbReference>
<keyword evidence="1" id="KW-1133">Transmembrane helix</keyword>
<dbReference type="InterPro" id="IPR043502">
    <property type="entry name" value="DNA/RNA_pol_sf"/>
</dbReference>
<organism evidence="2 3">
    <name type="scientific">Solanum tuberosum</name>
    <name type="common">Potato</name>
    <dbReference type="NCBI Taxonomy" id="4113"/>
    <lineage>
        <taxon>Eukaryota</taxon>
        <taxon>Viridiplantae</taxon>
        <taxon>Streptophyta</taxon>
        <taxon>Embryophyta</taxon>
        <taxon>Tracheophyta</taxon>
        <taxon>Spermatophyta</taxon>
        <taxon>Magnoliopsida</taxon>
        <taxon>eudicotyledons</taxon>
        <taxon>Gunneridae</taxon>
        <taxon>Pentapetalae</taxon>
        <taxon>asterids</taxon>
        <taxon>lamiids</taxon>
        <taxon>Solanales</taxon>
        <taxon>Solanaceae</taxon>
        <taxon>Solanoideae</taxon>
        <taxon>Solaneae</taxon>
        <taxon>Solanum</taxon>
    </lineage>
</organism>
<protein>
    <recommendedName>
        <fullName evidence="4">Reverse transcriptase/retrotransposon-derived protein RNase H-like domain-containing protein</fullName>
    </recommendedName>
</protein>
<accession>A0ABQ7VZY0</accession>
<dbReference type="PANTHER" id="PTHR37984:SF5">
    <property type="entry name" value="PROTEIN NYNRIN-LIKE"/>
    <property type="match status" value="1"/>
</dbReference>